<evidence type="ECO:0000313" key="2">
    <source>
        <dbReference type="EMBL" id="RHW45162.1"/>
    </source>
</evidence>
<dbReference type="Pfam" id="PF14584">
    <property type="entry name" value="DUF4446"/>
    <property type="match status" value="1"/>
</dbReference>
<sequence>MLIAALAVAAVACLVAVVSLWRVVTLERRFRVLWGDGDGPKEVARELASARSELRSATDDAGDSLKRVALVRYDAFGDIAGRLSFSAALLDDDGDGLVISSIHARSESRTYAKSIENGRSSIELTPEEKQAVAAARAGKETP</sequence>
<dbReference type="RefSeq" id="WP_047310715.1">
    <property type="nucleotide sequence ID" value="NZ_CBCRVH010000011.1"/>
</dbReference>
<evidence type="ECO:0000313" key="3">
    <source>
        <dbReference type="Proteomes" id="UP000285376"/>
    </source>
</evidence>
<feature type="region of interest" description="Disordered" evidence="1">
    <location>
        <begin position="122"/>
        <end position="142"/>
    </location>
</feature>
<name>A0A417Z4M8_9MICO</name>
<comment type="caution">
    <text evidence="2">The sequence shown here is derived from an EMBL/GenBank/DDBJ whole genome shotgun (WGS) entry which is preliminary data.</text>
</comment>
<organism evidence="2 3">
    <name type="scientific">Dermacoccus abyssi</name>
    <dbReference type="NCBI Taxonomy" id="322596"/>
    <lineage>
        <taxon>Bacteria</taxon>
        <taxon>Bacillati</taxon>
        <taxon>Actinomycetota</taxon>
        <taxon>Actinomycetes</taxon>
        <taxon>Micrococcales</taxon>
        <taxon>Dermacoccaceae</taxon>
        <taxon>Dermacoccus</taxon>
    </lineage>
</organism>
<reference evidence="2 3" key="1">
    <citation type="submission" date="2018-08" db="EMBL/GenBank/DDBJ databases">
        <title>Whole genome sequence analysis of Dermacoccus abyssi bacteria isolated from Deep Mariana trench Micromonospora spp reveals genes involved in the environmental adaptation and production of secondary metabolites.</title>
        <authorList>
            <person name="Abdel-Mageed W.M."/>
            <person name="Lehri B."/>
            <person name="Nouioui I."/>
            <person name="Goodfellow I."/>
            <person name="Jaspars M."/>
            <person name="Karlyshev A."/>
        </authorList>
    </citation>
    <scope>NUCLEOTIDE SEQUENCE [LARGE SCALE GENOMIC DNA]</scope>
    <source>
        <strain evidence="2 3">MT1.1</strain>
    </source>
</reference>
<proteinExistence type="predicted"/>
<gene>
    <name evidence="2" type="ORF">D1832_09920</name>
</gene>
<accession>A0A417Z4M8</accession>
<dbReference type="AlphaFoldDB" id="A0A417Z4M8"/>
<dbReference type="Proteomes" id="UP000285376">
    <property type="component" value="Unassembled WGS sequence"/>
</dbReference>
<evidence type="ECO:0000256" key="1">
    <source>
        <dbReference type="SAM" id="MobiDB-lite"/>
    </source>
</evidence>
<protein>
    <submittedName>
        <fullName evidence="2">DUF4446 family protein</fullName>
    </submittedName>
</protein>
<dbReference type="InterPro" id="IPR027981">
    <property type="entry name" value="DUF4446"/>
</dbReference>
<dbReference type="EMBL" id="QWLM01000011">
    <property type="protein sequence ID" value="RHW45162.1"/>
    <property type="molecule type" value="Genomic_DNA"/>
</dbReference>